<sequence>MKRKRIFLLAIGVIFILFLGTLLYAILRIDDPYRYFTGLGERISVAPDDSKIAFSYFIDGKESIYTANPDGDGVKKITNLKEQRDHSPTFSPDGKKLVFLSKDSKGIHTLHVMNQDGSEARQLTHHGFHVTDAIFSHDGETIFFVAVEAEEYRKGEESREGFDLFSVDAEGGHIQKLTDADHFSMNNLSLSPDGQNIYYSEFDGLNERIYSYSLESGKVNTKPSILPAKIANKQSFNEPQLSPSGKQLAFTDVSRESQEKSLFKYDLFLLNLETKKMERLTDLKKAVTSPVFFHKENKIAFLENTNWPDEPAEYQLMILNVTTHSLEAVKLDTPQSKGGNRFIQMLNHTVNSLTLAILYMLLLSLLSVYLHYYYPGKMYLPVTVSLAIGILAFISSFAVAAMVNPWYGIGLGMLAAGILGCSFIVVLFILIFKRFAK</sequence>
<dbReference type="InterPro" id="IPR011042">
    <property type="entry name" value="6-blade_b-propeller_TolB-like"/>
</dbReference>
<keyword evidence="4" id="KW-1185">Reference proteome</keyword>
<keyword evidence="1" id="KW-1133">Transmembrane helix</keyword>
<evidence type="ECO:0000313" key="3">
    <source>
        <dbReference type="EMBL" id="GIN21236.1"/>
    </source>
</evidence>
<dbReference type="InterPro" id="IPR002469">
    <property type="entry name" value="Peptidase_S9B_N"/>
</dbReference>
<evidence type="ECO:0000259" key="2">
    <source>
        <dbReference type="Pfam" id="PF00930"/>
    </source>
</evidence>
<proteinExistence type="predicted"/>
<accession>A0ABQ4K6I2</accession>
<keyword evidence="1" id="KW-0472">Membrane</keyword>
<dbReference type="SUPFAM" id="SSF69304">
    <property type="entry name" value="Tricorn protease N-terminal domain"/>
    <property type="match status" value="1"/>
</dbReference>
<dbReference type="Gene3D" id="2.120.10.30">
    <property type="entry name" value="TolB, C-terminal domain"/>
    <property type="match status" value="2"/>
</dbReference>
<evidence type="ECO:0000313" key="4">
    <source>
        <dbReference type="Proteomes" id="UP000680279"/>
    </source>
</evidence>
<organism evidence="3 4">
    <name type="scientific">Siminovitchia fordii</name>
    <dbReference type="NCBI Taxonomy" id="254759"/>
    <lineage>
        <taxon>Bacteria</taxon>
        <taxon>Bacillati</taxon>
        <taxon>Bacillota</taxon>
        <taxon>Bacilli</taxon>
        <taxon>Bacillales</taxon>
        <taxon>Bacillaceae</taxon>
        <taxon>Siminovitchia</taxon>
    </lineage>
</organism>
<gene>
    <name evidence="3" type="ORF">J1TS3_23700</name>
</gene>
<dbReference type="PANTHER" id="PTHR36842:SF1">
    <property type="entry name" value="PROTEIN TOLB"/>
    <property type="match status" value="1"/>
</dbReference>
<dbReference type="EMBL" id="BOQT01000008">
    <property type="protein sequence ID" value="GIN21236.1"/>
    <property type="molecule type" value="Genomic_DNA"/>
</dbReference>
<feature type="transmembrane region" description="Helical" evidence="1">
    <location>
        <begin position="7"/>
        <end position="27"/>
    </location>
</feature>
<dbReference type="Pfam" id="PF00930">
    <property type="entry name" value="DPPIV_N"/>
    <property type="match status" value="1"/>
</dbReference>
<dbReference type="RefSeq" id="WP_212963099.1">
    <property type="nucleotide sequence ID" value="NZ_BOQT01000008.1"/>
</dbReference>
<comment type="caution">
    <text evidence="3">The sequence shown here is derived from an EMBL/GenBank/DDBJ whole genome shotgun (WGS) entry which is preliminary data.</text>
</comment>
<reference evidence="3 4" key="1">
    <citation type="submission" date="2021-03" db="EMBL/GenBank/DDBJ databases">
        <title>Antimicrobial resistance genes in bacteria isolated from Japanese honey, and their potential for conferring macrolide and lincosamide resistance in the American foulbrood pathogen Paenibacillus larvae.</title>
        <authorList>
            <person name="Okamoto M."/>
            <person name="Kumagai M."/>
            <person name="Kanamori H."/>
            <person name="Takamatsu D."/>
        </authorList>
    </citation>
    <scope>NUCLEOTIDE SEQUENCE [LARGE SCALE GENOMIC DNA]</scope>
    <source>
        <strain evidence="3 4">J1TS3</strain>
    </source>
</reference>
<dbReference type="PANTHER" id="PTHR36842">
    <property type="entry name" value="PROTEIN TOLB HOMOLOG"/>
    <property type="match status" value="1"/>
</dbReference>
<protein>
    <recommendedName>
        <fullName evidence="2">Dipeptidylpeptidase IV N-terminal domain-containing protein</fullName>
    </recommendedName>
</protein>
<dbReference type="Proteomes" id="UP000680279">
    <property type="component" value="Unassembled WGS sequence"/>
</dbReference>
<feature type="transmembrane region" description="Helical" evidence="1">
    <location>
        <begin position="379"/>
        <end position="403"/>
    </location>
</feature>
<keyword evidence="1" id="KW-0812">Transmembrane</keyword>
<name>A0ABQ4K6I2_9BACI</name>
<feature type="domain" description="Dipeptidylpeptidase IV N-terminal" evidence="2">
    <location>
        <begin position="85"/>
        <end position="197"/>
    </location>
</feature>
<feature type="transmembrane region" description="Helical" evidence="1">
    <location>
        <begin position="409"/>
        <end position="432"/>
    </location>
</feature>
<evidence type="ECO:0000256" key="1">
    <source>
        <dbReference type="SAM" id="Phobius"/>
    </source>
</evidence>
<feature type="transmembrane region" description="Helical" evidence="1">
    <location>
        <begin position="353"/>
        <end position="372"/>
    </location>
</feature>